<comment type="caution">
    <text evidence="2">The sequence shown here is derived from an EMBL/GenBank/DDBJ whole genome shotgun (WGS) entry which is preliminary data.</text>
</comment>
<reference evidence="2 3" key="1">
    <citation type="submission" date="2019-03" db="EMBL/GenBank/DDBJ databases">
        <title>Genomic Encyclopedia of Type Strains, Phase IV (KMG-IV): sequencing the most valuable type-strain genomes for metagenomic binning, comparative biology and taxonomic classification.</title>
        <authorList>
            <person name="Goeker M."/>
        </authorList>
    </citation>
    <scope>NUCLEOTIDE SEQUENCE [LARGE SCALE GENOMIC DNA]</scope>
    <source>
        <strain evidence="2 3">DSM 45361</strain>
    </source>
</reference>
<keyword evidence="2" id="KW-0238">DNA-binding</keyword>
<dbReference type="Pfam" id="PF17765">
    <property type="entry name" value="MLTR_LBD"/>
    <property type="match status" value="1"/>
</dbReference>
<dbReference type="InterPro" id="IPR001387">
    <property type="entry name" value="Cro/C1-type_HTH"/>
</dbReference>
<protein>
    <submittedName>
        <fullName evidence="2">DNA-binding XRE family transcriptional regulator</fullName>
    </submittedName>
</protein>
<evidence type="ECO:0000313" key="2">
    <source>
        <dbReference type="EMBL" id="TDP92188.1"/>
    </source>
</evidence>
<name>A0A4V3CXZ5_LABRH</name>
<dbReference type="PROSITE" id="PS50943">
    <property type="entry name" value="HTH_CROC1"/>
    <property type="match status" value="1"/>
</dbReference>
<dbReference type="CDD" id="cd00093">
    <property type="entry name" value="HTH_XRE"/>
    <property type="match status" value="1"/>
</dbReference>
<dbReference type="EMBL" id="SNXZ01000008">
    <property type="protein sequence ID" value="TDP92188.1"/>
    <property type="molecule type" value="Genomic_DNA"/>
</dbReference>
<dbReference type="Pfam" id="PF13560">
    <property type="entry name" value="HTH_31"/>
    <property type="match status" value="1"/>
</dbReference>
<dbReference type="Proteomes" id="UP000295444">
    <property type="component" value="Unassembled WGS sequence"/>
</dbReference>
<dbReference type="PANTHER" id="PTHR35010:SF4">
    <property type="entry name" value="BLL5781 PROTEIN"/>
    <property type="match status" value="1"/>
</dbReference>
<dbReference type="Gene3D" id="3.30.450.180">
    <property type="match status" value="1"/>
</dbReference>
<dbReference type="SUPFAM" id="SSF47413">
    <property type="entry name" value="lambda repressor-like DNA-binding domains"/>
    <property type="match status" value="1"/>
</dbReference>
<dbReference type="GO" id="GO:0003677">
    <property type="term" value="F:DNA binding"/>
    <property type="evidence" value="ECO:0007669"/>
    <property type="project" value="UniProtKB-KW"/>
</dbReference>
<organism evidence="2 3">
    <name type="scientific">Labedaea rhizosphaerae</name>
    <dbReference type="NCBI Taxonomy" id="598644"/>
    <lineage>
        <taxon>Bacteria</taxon>
        <taxon>Bacillati</taxon>
        <taxon>Actinomycetota</taxon>
        <taxon>Actinomycetes</taxon>
        <taxon>Pseudonocardiales</taxon>
        <taxon>Pseudonocardiaceae</taxon>
        <taxon>Labedaea</taxon>
    </lineage>
</organism>
<evidence type="ECO:0000313" key="3">
    <source>
        <dbReference type="Proteomes" id="UP000295444"/>
    </source>
</evidence>
<accession>A0A4V3CXZ5</accession>
<evidence type="ECO:0000259" key="1">
    <source>
        <dbReference type="PROSITE" id="PS50943"/>
    </source>
</evidence>
<dbReference type="Gene3D" id="1.10.260.40">
    <property type="entry name" value="lambda repressor-like DNA-binding domains"/>
    <property type="match status" value="1"/>
</dbReference>
<gene>
    <name evidence="2" type="ORF">EV186_108401</name>
</gene>
<dbReference type="InterPro" id="IPR041413">
    <property type="entry name" value="MLTR_LBD"/>
</dbReference>
<keyword evidence="3" id="KW-1185">Reference proteome</keyword>
<dbReference type="OrthoDB" id="2959414at2"/>
<dbReference type="SMART" id="SM00530">
    <property type="entry name" value="HTH_XRE"/>
    <property type="match status" value="1"/>
</dbReference>
<dbReference type="RefSeq" id="WP_133853720.1">
    <property type="nucleotide sequence ID" value="NZ_SNXZ01000008.1"/>
</dbReference>
<dbReference type="AlphaFoldDB" id="A0A4V3CXZ5"/>
<feature type="domain" description="HTH cro/C1-type" evidence="1">
    <location>
        <begin position="11"/>
        <end position="65"/>
    </location>
</feature>
<dbReference type="InterPro" id="IPR010982">
    <property type="entry name" value="Lambda_DNA-bd_dom_sf"/>
</dbReference>
<sequence length="263" mass="28782">MASTRPVGELLRGWRDRRKLSQLDLAIDAGISTRHLSFVETGRSAPSREMVLRIAEHLEVPLRERNQLLVAAGFAPLYRETSLAELGPARDAVRRILDGHTLYPAVVVDRSWRLLDANEPVGLLTAGVAPHLLGADANVLRIALHPDGVARRTVNLGEWRAHLLGRLRKEITLTGDPALQELHDELVAYPCDQPEPVPAGPVDFVVPLRLRHDDVPGGELAFFSIIATFGTPLDVTVAELAIESFFPADDVTTRFLGSVAGTR</sequence>
<proteinExistence type="predicted"/>
<dbReference type="PANTHER" id="PTHR35010">
    <property type="entry name" value="BLL4672 PROTEIN-RELATED"/>
    <property type="match status" value="1"/>
</dbReference>